<evidence type="ECO:0000313" key="3">
    <source>
        <dbReference type="Proteomes" id="UP000019205"/>
    </source>
</evidence>
<dbReference type="OrthoDB" id="9793663at2"/>
<reference evidence="2 3" key="1">
    <citation type="journal article" date="2007" name="Proc. Natl. Acad. Sci. U.S.A.">
        <title>Characterization of a marine gammaproteobacterium capable of aerobic anoxygenic photosynthesis.</title>
        <authorList>
            <person name="Fuchs B.M."/>
            <person name="Spring S."/>
            <person name="Teeling H."/>
            <person name="Quast C."/>
            <person name="Wulf J."/>
            <person name="Schattenhofer M."/>
            <person name="Yan S."/>
            <person name="Ferriera S."/>
            <person name="Johnson J."/>
            <person name="Glockner F.O."/>
            <person name="Amann R."/>
        </authorList>
    </citation>
    <scope>NUCLEOTIDE SEQUENCE [LARGE SCALE GENOMIC DNA]</scope>
    <source>
        <strain evidence="2">KT71</strain>
    </source>
</reference>
<dbReference type="HOGENOM" id="CLU_116657_1_1_6"/>
<evidence type="ECO:0008006" key="4">
    <source>
        <dbReference type="Google" id="ProtNLM"/>
    </source>
</evidence>
<name>A4A8X4_9GAMM</name>
<evidence type="ECO:0000313" key="2">
    <source>
        <dbReference type="EMBL" id="EAQ97516.2"/>
    </source>
</evidence>
<accession>A4A8X4</accession>
<gene>
    <name evidence="2" type="ORF">KT71_04385</name>
</gene>
<dbReference type="PANTHER" id="PTHR38774">
    <property type="entry name" value="CYTOPLASMIC PROTEIN-RELATED"/>
    <property type="match status" value="1"/>
</dbReference>
<dbReference type="eggNOG" id="COG3151">
    <property type="taxonomic scope" value="Bacteria"/>
</dbReference>
<sequence>MIKGSYKVDLRALHALCEANYARLLRLFSDYESCNSKRFSVDGAQVHIEVLERSRYTTLFCLKSFRSNAPETARGNERESDRESSLESNRESAQKGAGEGAKDRVEATEQEPALNWLTPLIMEARAYHDAGMIEVVRFQSGGKTQGRYAYPNPSMHQQDEKNQQNRFLADWLSHCLHYGQADVAGLLKPGTEHA</sequence>
<organism evidence="2 3">
    <name type="scientific">Congregibacter litoralis KT71</name>
    <dbReference type="NCBI Taxonomy" id="314285"/>
    <lineage>
        <taxon>Bacteria</taxon>
        <taxon>Pseudomonadati</taxon>
        <taxon>Pseudomonadota</taxon>
        <taxon>Gammaproteobacteria</taxon>
        <taxon>Cellvibrionales</taxon>
        <taxon>Halieaceae</taxon>
        <taxon>Congregibacter</taxon>
    </lineage>
</organism>
<dbReference type="Pfam" id="PF06853">
    <property type="entry name" value="DUF1249"/>
    <property type="match status" value="1"/>
</dbReference>
<dbReference type="Proteomes" id="UP000019205">
    <property type="component" value="Chromosome"/>
</dbReference>
<dbReference type="InterPro" id="IPR009659">
    <property type="entry name" value="DUF1249"/>
</dbReference>
<protein>
    <recommendedName>
        <fullName evidence="4">DUF1249 domain-containing protein</fullName>
    </recommendedName>
</protein>
<dbReference type="STRING" id="314285.KT71_04385"/>
<reference evidence="2 3" key="2">
    <citation type="journal article" date="2009" name="PLoS ONE">
        <title>The photosynthetic apparatus and its regulation in the aerobic gammaproteobacterium Congregibacter litoralis gen. nov., sp. nov.</title>
        <authorList>
            <person name="Spring S."/>
            <person name="Lunsdorf H."/>
            <person name="Fuchs B.M."/>
            <person name="Tindall B.J."/>
        </authorList>
    </citation>
    <scope>NUCLEOTIDE SEQUENCE [LARGE SCALE GENOMIC DNA]</scope>
    <source>
        <strain evidence="2">KT71</strain>
    </source>
</reference>
<feature type="region of interest" description="Disordered" evidence="1">
    <location>
        <begin position="71"/>
        <end position="109"/>
    </location>
</feature>
<dbReference type="AlphaFoldDB" id="A4A8X4"/>
<dbReference type="EMBL" id="AAOA02000002">
    <property type="protein sequence ID" value="EAQ97516.2"/>
    <property type="molecule type" value="Genomic_DNA"/>
</dbReference>
<dbReference type="PANTHER" id="PTHR38774:SF1">
    <property type="entry name" value="CYTOPLASMIC PROTEIN"/>
    <property type="match status" value="1"/>
</dbReference>
<comment type="caution">
    <text evidence="2">The sequence shown here is derived from an EMBL/GenBank/DDBJ whole genome shotgun (WGS) entry which is preliminary data.</text>
</comment>
<keyword evidence="3" id="KW-1185">Reference proteome</keyword>
<feature type="compositionally biased region" description="Basic and acidic residues" evidence="1">
    <location>
        <begin position="74"/>
        <end position="93"/>
    </location>
</feature>
<proteinExistence type="predicted"/>
<dbReference type="RefSeq" id="WP_023659783.1">
    <property type="nucleotide sequence ID" value="NZ_CM002299.1"/>
</dbReference>
<evidence type="ECO:0000256" key="1">
    <source>
        <dbReference type="SAM" id="MobiDB-lite"/>
    </source>
</evidence>